<feature type="non-terminal residue" evidence="4">
    <location>
        <position position="1"/>
    </location>
</feature>
<feature type="compositionally biased region" description="Low complexity" evidence="2">
    <location>
        <begin position="149"/>
        <end position="170"/>
    </location>
</feature>
<feature type="region of interest" description="Disordered" evidence="2">
    <location>
        <begin position="119"/>
        <end position="175"/>
    </location>
</feature>
<evidence type="ECO:0000259" key="3">
    <source>
        <dbReference type="PROSITE" id="PS50158"/>
    </source>
</evidence>
<dbReference type="OrthoDB" id="696926at2759"/>
<dbReference type="Gramene" id="TVU04910">
    <property type="protein sequence ID" value="TVU04910"/>
    <property type="gene ID" value="EJB05_48054"/>
</dbReference>
<keyword evidence="1" id="KW-0863">Zinc-finger</keyword>
<accession>A0A5J9T0Z2</accession>
<dbReference type="EMBL" id="RWGY01000051">
    <property type="protein sequence ID" value="TVU04910.1"/>
    <property type="molecule type" value="Genomic_DNA"/>
</dbReference>
<feature type="region of interest" description="Disordered" evidence="2">
    <location>
        <begin position="414"/>
        <end position="447"/>
    </location>
</feature>
<evidence type="ECO:0000313" key="4">
    <source>
        <dbReference type="EMBL" id="TVU04910.1"/>
    </source>
</evidence>
<protein>
    <recommendedName>
        <fullName evidence="3">CCHC-type domain-containing protein</fullName>
    </recommendedName>
</protein>
<keyword evidence="1" id="KW-0862">Zinc</keyword>
<dbReference type="Gene3D" id="1.20.1280.50">
    <property type="match status" value="1"/>
</dbReference>
<feature type="compositionally biased region" description="Basic and acidic residues" evidence="2">
    <location>
        <begin position="768"/>
        <end position="782"/>
    </location>
</feature>
<keyword evidence="1" id="KW-0479">Metal-binding</keyword>
<dbReference type="GO" id="GO:0008270">
    <property type="term" value="F:zinc ion binding"/>
    <property type="evidence" value="ECO:0007669"/>
    <property type="project" value="UniProtKB-KW"/>
</dbReference>
<dbReference type="InterPro" id="IPR053253">
    <property type="entry name" value="Sex_diff_modulator"/>
</dbReference>
<evidence type="ECO:0000313" key="5">
    <source>
        <dbReference type="Proteomes" id="UP000324897"/>
    </source>
</evidence>
<comment type="caution">
    <text evidence="4">The sequence shown here is derived from an EMBL/GenBank/DDBJ whole genome shotgun (WGS) entry which is preliminary data.</text>
</comment>
<keyword evidence="5" id="KW-1185">Reference proteome</keyword>
<dbReference type="PANTHER" id="PTHR33087:SF21">
    <property type="entry name" value="OS03G0782100 PROTEIN"/>
    <property type="match status" value="1"/>
</dbReference>
<feature type="domain" description="CCHC-type" evidence="3">
    <location>
        <begin position="376"/>
        <end position="392"/>
    </location>
</feature>
<dbReference type="InterPro" id="IPR036875">
    <property type="entry name" value="Znf_CCHC_sf"/>
</dbReference>
<feature type="region of interest" description="Disordered" evidence="2">
    <location>
        <begin position="715"/>
        <end position="872"/>
    </location>
</feature>
<evidence type="ECO:0000256" key="1">
    <source>
        <dbReference type="PROSITE-ProRule" id="PRU00047"/>
    </source>
</evidence>
<proteinExistence type="predicted"/>
<dbReference type="GO" id="GO:0003676">
    <property type="term" value="F:nucleic acid binding"/>
    <property type="evidence" value="ECO:0007669"/>
    <property type="project" value="InterPro"/>
</dbReference>
<feature type="compositionally biased region" description="Basic and acidic residues" evidence="2">
    <location>
        <begin position="723"/>
        <end position="759"/>
    </location>
</feature>
<dbReference type="SMART" id="SM00343">
    <property type="entry name" value="ZnF_C2HC"/>
    <property type="match status" value="2"/>
</dbReference>
<feature type="compositionally biased region" description="Low complexity" evidence="2">
    <location>
        <begin position="432"/>
        <end position="444"/>
    </location>
</feature>
<name>A0A5J9T0Z2_9POAL</name>
<reference evidence="4 5" key="1">
    <citation type="journal article" date="2019" name="Sci. Rep.">
        <title>A high-quality genome of Eragrostis curvula grass provides insights into Poaceae evolution and supports new strategies to enhance forage quality.</title>
        <authorList>
            <person name="Carballo J."/>
            <person name="Santos B.A.C.M."/>
            <person name="Zappacosta D."/>
            <person name="Garbus I."/>
            <person name="Selva J.P."/>
            <person name="Gallo C.A."/>
            <person name="Diaz A."/>
            <person name="Albertini E."/>
            <person name="Caccamo M."/>
            <person name="Echenique V."/>
        </authorList>
    </citation>
    <scope>NUCLEOTIDE SEQUENCE [LARGE SCALE GENOMIC DNA]</scope>
    <source>
        <strain evidence="5">cv. Victoria</strain>
        <tissue evidence="4">Leaf</tissue>
    </source>
</reference>
<evidence type="ECO:0000256" key="2">
    <source>
        <dbReference type="SAM" id="MobiDB-lite"/>
    </source>
</evidence>
<dbReference type="SUPFAM" id="SSF81383">
    <property type="entry name" value="F-box domain"/>
    <property type="match status" value="1"/>
</dbReference>
<feature type="compositionally biased region" description="Basic and acidic residues" evidence="2">
    <location>
        <begin position="813"/>
        <end position="831"/>
    </location>
</feature>
<dbReference type="Gene3D" id="4.10.60.10">
    <property type="entry name" value="Zinc finger, CCHC-type"/>
    <property type="match status" value="1"/>
</dbReference>
<dbReference type="PANTHER" id="PTHR33087">
    <property type="entry name" value="OS07G0539200 PROTEIN"/>
    <property type="match status" value="1"/>
</dbReference>
<organism evidence="4 5">
    <name type="scientific">Eragrostis curvula</name>
    <name type="common">weeping love grass</name>
    <dbReference type="NCBI Taxonomy" id="38414"/>
    <lineage>
        <taxon>Eukaryota</taxon>
        <taxon>Viridiplantae</taxon>
        <taxon>Streptophyta</taxon>
        <taxon>Embryophyta</taxon>
        <taxon>Tracheophyta</taxon>
        <taxon>Spermatophyta</taxon>
        <taxon>Magnoliopsida</taxon>
        <taxon>Liliopsida</taxon>
        <taxon>Poales</taxon>
        <taxon>Poaceae</taxon>
        <taxon>PACMAD clade</taxon>
        <taxon>Chloridoideae</taxon>
        <taxon>Eragrostideae</taxon>
        <taxon>Eragrostidinae</taxon>
        <taxon>Eragrostis</taxon>
    </lineage>
</organism>
<dbReference type="InterPro" id="IPR036047">
    <property type="entry name" value="F-box-like_dom_sf"/>
</dbReference>
<feature type="region of interest" description="Disordered" evidence="2">
    <location>
        <begin position="1016"/>
        <end position="1054"/>
    </location>
</feature>
<dbReference type="Proteomes" id="UP000324897">
    <property type="component" value="Unassembled WGS sequence"/>
</dbReference>
<feature type="compositionally biased region" description="Basic and acidic residues" evidence="2">
    <location>
        <begin position="846"/>
        <end position="872"/>
    </location>
</feature>
<feature type="compositionally biased region" description="Low complexity" evidence="2">
    <location>
        <begin position="119"/>
        <end position="141"/>
    </location>
</feature>
<feature type="region of interest" description="Disordered" evidence="2">
    <location>
        <begin position="281"/>
        <end position="303"/>
    </location>
</feature>
<dbReference type="AlphaFoldDB" id="A0A5J9T0Z2"/>
<dbReference type="InterPro" id="IPR001878">
    <property type="entry name" value="Znf_CCHC"/>
</dbReference>
<dbReference type="CDD" id="cd09917">
    <property type="entry name" value="F-box_SF"/>
    <property type="match status" value="1"/>
</dbReference>
<dbReference type="PROSITE" id="PS50158">
    <property type="entry name" value="ZF_CCHC"/>
    <property type="match status" value="1"/>
</dbReference>
<sequence>MHRAPPLQWAELPGDALGEIAGHLGDATDLVRFHAVCRPWRKAPAPPAHRLLPWLIAGPISEFRPGLPIRSPFTKRSLYRRRAPDLRLRKLECADGGTVRVMETGPGWGALSSASLPAAVPAPSPVSLSTANPARTSASLSSPPPAPPTTRRLPCPDNTPTTITPGNPTTRAPTTITEAIPPYCQDELDYEDEVGESPIDKTTQVRPAQDSTPDLRADAAPAQAETAILAAFTPPRVLLRGECSKDGDRAVFIPPLSPAGYERPAPARTEAPHRLKSVVRVPSPRRGPAHSRLGARGAPSAGHDLSQEWQVVKPRHWWRKRSAPSSDGELLRGVARPHNGHGRAPPASGYKKLMLGRCFRCLAKDHRVAQCRDPPRCLACWNSGHFARQCKNPPKPPPIHSRLVFPPDNIHSRISYPPLPARQAPAPVPGQASSTKKPASSPPSQEMEQVYVAGRPHQRPAQGHATVVSTAVMTAELEKLRHQAIVLSIRGHGYQPQVEDVARALHGQLRIPVFNIRVTRHQPQDFFAFFDHPNQRDLAVRRGYIEVAGTRLDIEPWRYVVENPHTWWYRVKIVIEHLPLHAWNEDAFRQLLGDICLFDRMDDSTHTQEVTDLFSCFAWMWNPDLLPRSKLATFFFEGAGRVPRRRGPVPPDEVAPPPEGDFTEVLIHLPYYHNWKPPLSPAPSSGVSGLPSSSSGSGAPFPDFQEFVWHRGILDGRAPPRRPRADVPCRGVDLRSARRDRDDPDDDYRGGRRDGHRSWAENINARGRPADDLPRQLRDGGRYRTRSPMPHRRYDDYNDYGNNGRGRGLSRSPARDRRRDLLPHADDNWERRRSRSPAARHLPAKWGHDADFKAAGHGSREDGGIPEGRDRSRASEICNDNLPSAAFHSRWELDPMLQEFEIAGSTVSTSPSAVSPPYVPVSAEWAGGAVQDGPGVEEGPSLGPLSPRYTTTSPAWDLGPTDADRIFGPGSTEPEPPASLTDQLATQVNEMVIDDMAQAQDSAEDFMDQMFPEIGTPALPDPVRPPPRRPRVRSVSAEPARRSTRQAQIKSVVPVAHRATHRLIKELDLAGDDK</sequence>
<dbReference type="SUPFAM" id="SSF57756">
    <property type="entry name" value="Retrovirus zinc finger-like domains"/>
    <property type="match status" value="1"/>
</dbReference>
<gene>
    <name evidence="4" type="ORF">EJB05_48054</name>
</gene>